<dbReference type="InParanoid" id="A0A058ZUI2"/>
<dbReference type="GO" id="GO:0009809">
    <property type="term" value="P:lignin biosynthetic process"/>
    <property type="evidence" value="ECO:0007669"/>
    <property type="project" value="UniProtKB-KW"/>
</dbReference>
<dbReference type="Proteomes" id="UP000030711">
    <property type="component" value="Unassembled WGS sequence"/>
</dbReference>
<keyword evidence="7" id="KW-0438">Lignin biosynthesis</keyword>
<dbReference type="GO" id="GO:0045551">
    <property type="term" value="F:cinnamyl-alcohol dehydrogenase activity"/>
    <property type="evidence" value="ECO:0007669"/>
    <property type="project" value="UniProtKB-EC"/>
</dbReference>
<name>A0A058ZUI2_EUCGR</name>
<sequence length="209" mass="23006">MMLNCALSKYCFRIPENYPLALAAPLPCAGITVYTQMVRHKMNQPGKSLGVIGLGGLGHVAIKLGKAFGLKFVVFSTSISKKEEALSLLGADQEQMKANGKIWNYQYFGSMEAMAKSLDFIIDTASADHLFDPYMSLLKMGSSIGMKTVLGSATGGMKYIQEMIDLCAAQHIHQEIEVIPIDYANEALEGLIKRDVKYRFVINIENSLK</sequence>
<dbReference type="Gramene" id="KCW45119">
    <property type="protein sequence ID" value="KCW45119"/>
    <property type="gene ID" value="EUGRSUZ_L01278"/>
</dbReference>
<keyword evidence="8" id="KW-0862">Zinc</keyword>
<dbReference type="SUPFAM" id="SSF51735">
    <property type="entry name" value="NAD(P)-binding Rossmann-fold domains"/>
    <property type="match status" value="1"/>
</dbReference>
<dbReference type="InterPro" id="IPR047109">
    <property type="entry name" value="CAD-like"/>
</dbReference>
<evidence type="ECO:0000256" key="6">
    <source>
        <dbReference type="ARBA" id="ARBA00022723"/>
    </source>
</evidence>
<proteinExistence type="inferred from homology"/>
<evidence type="ECO:0000256" key="5">
    <source>
        <dbReference type="ARBA" id="ARBA00013171"/>
    </source>
</evidence>
<dbReference type="EC" id="1.1.1.195" evidence="5"/>
<dbReference type="GO" id="GO:0046872">
    <property type="term" value="F:metal ion binding"/>
    <property type="evidence" value="ECO:0007669"/>
    <property type="project" value="UniProtKB-KW"/>
</dbReference>
<dbReference type="EMBL" id="MU848398">
    <property type="protein sequence ID" value="KAK2632656.1"/>
    <property type="molecule type" value="Genomic_DNA"/>
</dbReference>
<protein>
    <recommendedName>
        <fullName evidence="5">cinnamyl-alcohol dehydrogenase</fullName>
        <ecNumber evidence="5">1.1.1.195</ecNumber>
    </recommendedName>
</protein>
<dbReference type="InterPro" id="IPR036291">
    <property type="entry name" value="NAD(P)-bd_dom_sf"/>
</dbReference>
<comment type="function">
    <text evidence="12">Involved in lignin biosynthesis. Catalyzes the final step specific for the production of lignin monomers. Catalyzes the NADPH-dependent reduction of coniferaldehyde, 5-hydroxyconiferaldehyde, sinapaldehyde, 4-coumaraldehyde and caffeyl aldehyde to their respective alcohols.</text>
</comment>
<reference evidence="13" key="2">
    <citation type="journal article" date="2014" name="Nature">
        <title>The genome of Eucalyptus grandis.</title>
        <authorList>
            <person name="Myburg A.A."/>
            <person name="Grattapaglia D."/>
            <person name="Tuskan G.A."/>
            <person name="Hellsten U."/>
            <person name="Hayes R.D."/>
            <person name="Grimwood J."/>
            <person name="Jenkins J."/>
            <person name="Lindquist E."/>
            <person name="Tice H."/>
            <person name="Bauer D."/>
            <person name="Goodstein D.M."/>
            <person name="Dubchak I."/>
            <person name="Poliakov A."/>
            <person name="Mizrachi E."/>
            <person name="Kullan A.R."/>
            <person name="Hussey S.G."/>
            <person name="Pinard D."/>
            <person name="van der Merwe K."/>
            <person name="Singh P."/>
            <person name="van Jaarsveld I."/>
            <person name="Silva-Junior O.B."/>
            <person name="Togawa R.C."/>
            <person name="Pappas M.R."/>
            <person name="Faria D.A."/>
            <person name="Sansaloni C.P."/>
            <person name="Petroli C.D."/>
            <person name="Yang X."/>
            <person name="Ranjan P."/>
            <person name="Tschaplinski T.J."/>
            <person name="Ye C.Y."/>
            <person name="Li T."/>
            <person name="Sterck L."/>
            <person name="Vanneste K."/>
            <person name="Murat F."/>
            <person name="Soler M."/>
            <person name="Clemente H.S."/>
            <person name="Saidi N."/>
            <person name="Cassan-Wang H."/>
            <person name="Dunand C."/>
            <person name="Hefer C.A."/>
            <person name="Bornberg-Bauer E."/>
            <person name="Kersting A.R."/>
            <person name="Vining K."/>
            <person name="Amarasinghe V."/>
            <person name="Ranik M."/>
            <person name="Naithani S."/>
            <person name="Elser J."/>
            <person name="Boyd A.E."/>
            <person name="Liston A."/>
            <person name="Spatafora J.W."/>
            <person name="Dharmwardhana P."/>
            <person name="Raja R."/>
            <person name="Sullivan C."/>
            <person name="Romanel E."/>
            <person name="Alves-Ferreira M."/>
            <person name="Kulheim C."/>
            <person name="Foley W."/>
            <person name="Carocha V."/>
            <person name="Paiva J."/>
            <person name="Kudrna D."/>
            <person name="Brommonschenkel S.H."/>
            <person name="Pasquali G."/>
            <person name="Byrne M."/>
            <person name="Rigault P."/>
            <person name="Tibbits J."/>
            <person name="Spokevicius A."/>
            <person name="Jones R.C."/>
            <person name="Steane D.A."/>
            <person name="Vaillancourt R.E."/>
            <person name="Potts B.M."/>
            <person name="Joubert F."/>
            <person name="Barry K."/>
            <person name="Pappas G.J."/>
            <person name="Strauss S.H."/>
            <person name="Jaiswal P."/>
            <person name="Grima-Pettenati J."/>
            <person name="Salse J."/>
            <person name="Van de Peer Y."/>
            <person name="Rokhsar D.S."/>
            <person name="Schmutz J."/>
        </authorList>
    </citation>
    <scope>NUCLEOTIDE SEQUENCE</scope>
    <source>
        <tissue evidence="13">Leaf extractions</tissue>
    </source>
</reference>
<dbReference type="FunFam" id="3.90.180.10:FF:000100">
    <property type="entry name" value="Putative cinnamyl alcohol dehydrogenase 6"/>
    <property type="match status" value="1"/>
</dbReference>
<accession>A0A058ZUI2</accession>
<keyword evidence="9" id="KW-0521">NADP</keyword>
<dbReference type="EMBL" id="KK198914">
    <property type="protein sequence ID" value="KCW45119.1"/>
    <property type="molecule type" value="Genomic_DNA"/>
</dbReference>
<evidence type="ECO:0000256" key="4">
    <source>
        <dbReference type="ARBA" id="ARBA00011738"/>
    </source>
</evidence>
<gene>
    <name evidence="14" type="ORF">EUGRSUZ_L01278</name>
</gene>
<keyword evidence="15" id="KW-1185">Reference proteome</keyword>
<evidence type="ECO:0000256" key="10">
    <source>
        <dbReference type="ARBA" id="ARBA00023002"/>
    </source>
</evidence>
<dbReference type="STRING" id="71139.A0A058ZUI2"/>
<evidence type="ECO:0000256" key="2">
    <source>
        <dbReference type="ARBA" id="ARBA00004928"/>
    </source>
</evidence>
<dbReference type="PANTHER" id="PTHR42683">
    <property type="entry name" value="ALDEHYDE REDUCTASE"/>
    <property type="match status" value="1"/>
</dbReference>
<reference evidence="13" key="3">
    <citation type="submission" date="2023-04" db="EMBL/GenBank/DDBJ databases">
        <title>WGS assembly of Eucalyptus grandis.</title>
        <authorList>
            <person name="Myburg A."/>
            <person name="Grattapaglia D."/>
            <person name="Tuskan G."/>
            <person name="Hellsten U."/>
            <person name="Hayes R."/>
            <person name="Grimwood J."/>
            <person name="Jenkins J."/>
            <person name="Lindquist E."/>
            <person name="Tice H."/>
            <person name="Bauer D."/>
            <person name="Goodstein D."/>
            <person name="Dubchak I."/>
            <person name="Poliakov A."/>
            <person name="Mizrachi E."/>
            <person name="Kullan A."/>
            <person name="Hussey S."/>
            <person name="Pinard D."/>
            <person name="Van D."/>
            <person name="Singh P."/>
            <person name="Van J."/>
            <person name="Silva-Junior O."/>
            <person name="Togawa R."/>
            <person name="Pappas M."/>
            <person name="Faria D."/>
            <person name="Sansaloni C."/>
            <person name="Petroli C."/>
            <person name="Yang X."/>
            <person name="Ranjan P."/>
            <person name="Tschaplinski T."/>
            <person name="Ye C."/>
            <person name="Li T."/>
            <person name="Sterck L."/>
            <person name="Vanneste K."/>
            <person name="Murat F."/>
            <person name="Soler M."/>
            <person name="Clemente H."/>
            <person name="Saidi N."/>
            <person name="Cassan-Wang H."/>
            <person name="Dunand C."/>
            <person name="Hefer C."/>
            <person name="Bornberg-Bauer E."/>
            <person name="Kersting A."/>
            <person name="Vining K."/>
            <person name="Amarasinghe V."/>
            <person name="Ranik M."/>
            <person name="Naithani S."/>
            <person name="Elser J."/>
            <person name="Boyd A."/>
            <person name="Liston A."/>
            <person name="Spatafora J."/>
            <person name="Dharmwardhana P."/>
            <person name="Raja R."/>
            <person name="Sullivan C."/>
            <person name="Romanel E."/>
            <person name="Alves-Ferreira M."/>
            <person name="Kulheim C."/>
            <person name="Foley W."/>
            <person name="Carocha V."/>
            <person name="Paiva J."/>
            <person name="Kudrna D."/>
            <person name="Brommonschenkel S."/>
            <person name="Pasquali G."/>
            <person name="Byrne M."/>
            <person name="Rigault P."/>
            <person name="Tibbits J."/>
            <person name="Spokevicius A."/>
            <person name="Jones R."/>
            <person name="Steane D."/>
            <person name="Vaillancourt R."/>
            <person name="Potts B."/>
            <person name="Joubert F."/>
            <person name="Barry K."/>
            <person name="Pappas G."/>
            <person name="Strauss S."/>
            <person name="Jaiswal P."/>
            <person name="Grima-Pettenati J."/>
            <person name="Salse J."/>
            <person name="Van D."/>
            <person name="Rokhsar D."/>
            <person name="Schmutz J."/>
        </authorList>
    </citation>
    <scope>NUCLEOTIDE SEQUENCE</scope>
    <source>
        <tissue evidence="13">Leaf extractions</tissue>
    </source>
</reference>
<evidence type="ECO:0000256" key="9">
    <source>
        <dbReference type="ARBA" id="ARBA00022857"/>
    </source>
</evidence>
<evidence type="ECO:0000256" key="11">
    <source>
        <dbReference type="ARBA" id="ARBA00049332"/>
    </source>
</evidence>
<comment type="pathway">
    <text evidence="2">Aromatic compound metabolism; phenylpropanoid biosynthesis.</text>
</comment>
<evidence type="ECO:0000256" key="8">
    <source>
        <dbReference type="ARBA" id="ARBA00022833"/>
    </source>
</evidence>
<evidence type="ECO:0000256" key="1">
    <source>
        <dbReference type="ARBA" id="ARBA00001947"/>
    </source>
</evidence>
<dbReference type="OMA" id="CAGINVY"/>
<dbReference type="FunFam" id="3.40.50.720:FF:000022">
    <property type="entry name" value="Cinnamyl alcohol dehydrogenase"/>
    <property type="match status" value="1"/>
</dbReference>
<comment type="cofactor">
    <cofactor evidence="1">
        <name>Zn(2+)</name>
        <dbReference type="ChEBI" id="CHEBI:29105"/>
    </cofactor>
</comment>
<dbReference type="Gene3D" id="3.40.50.720">
    <property type="entry name" value="NAD(P)-binding Rossmann-like Domain"/>
    <property type="match status" value="2"/>
</dbReference>
<comment type="catalytic activity">
    <reaction evidence="11">
        <text>(E)-cinnamyl alcohol + NADP(+) = (E)-cinnamaldehyde + NADPH + H(+)</text>
        <dbReference type="Rhea" id="RHEA:10392"/>
        <dbReference type="ChEBI" id="CHEBI:15378"/>
        <dbReference type="ChEBI" id="CHEBI:16731"/>
        <dbReference type="ChEBI" id="CHEBI:33227"/>
        <dbReference type="ChEBI" id="CHEBI:57783"/>
        <dbReference type="ChEBI" id="CHEBI:58349"/>
        <dbReference type="EC" id="1.1.1.195"/>
    </reaction>
    <physiologicalReaction direction="right-to-left" evidence="11">
        <dbReference type="Rhea" id="RHEA:10394"/>
    </physiologicalReaction>
</comment>
<dbReference type="Gene3D" id="3.90.180.10">
    <property type="entry name" value="Medium-chain alcohol dehydrogenases, catalytic domain"/>
    <property type="match status" value="2"/>
</dbReference>
<keyword evidence="6" id="KW-0479">Metal-binding</keyword>
<comment type="subunit">
    <text evidence="4">Homodimer.</text>
</comment>
<evidence type="ECO:0000256" key="3">
    <source>
        <dbReference type="ARBA" id="ARBA00008072"/>
    </source>
</evidence>
<evidence type="ECO:0000256" key="7">
    <source>
        <dbReference type="ARBA" id="ARBA00022733"/>
    </source>
</evidence>
<organism evidence="14">
    <name type="scientific">Eucalyptus grandis</name>
    <name type="common">Flooded gum</name>
    <dbReference type="NCBI Taxonomy" id="71139"/>
    <lineage>
        <taxon>Eukaryota</taxon>
        <taxon>Viridiplantae</taxon>
        <taxon>Streptophyta</taxon>
        <taxon>Embryophyta</taxon>
        <taxon>Tracheophyta</taxon>
        <taxon>Spermatophyta</taxon>
        <taxon>Magnoliopsida</taxon>
        <taxon>eudicotyledons</taxon>
        <taxon>Gunneridae</taxon>
        <taxon>Pentapetalae</taxon>
        <taxon>rosids</taxon>
        <taxon>malvids</taxon>
        <taxon>Myrtales</taxon>
        <taxon>Myrtaceae</taxon>
        <taxon>Myrtoideae</taxon>
        <taxon>Eucalypteae</taxon>
        <taxon>Eucalyptus</taxon>
    </lineage>
</organism>
<dbReference type="GO" id="GO:0016616">
    <property type="term" value="F:oxidoreductase activity, acting on the CH-OH group of donors, NAD or NADP as acceptor"/>
    <property type="evidence" value="ECO:0000318"/>
    <property type="project" value="GO_Central"/>
</dbReference>
<reference evidence="13" key="4">
    <citation type="submission" date="2023-07" db="EMBL/GenBank/DDBJ databases">
        <authorList>
            <person name="Myburg A.A."/>
            <person name="Grattapaglia D."/>
            <person name="Tuskan G.A."/>
            <person name="Hellsten U."/>
            <person name="Hayes R.D."/>
            <person name="Grimwood J."/>
            <person name="Jenkins J."/>
            <person name="Lindquist E."/>
            <person name="Tice H."/>
            <person name="Bauer D."/>
            <person name="Goodstein D.M."/>
            <person name="Dubchak I."/>
            <person name="Poliakov A."/>
            <person name="Mizrachi E."/>
            <person name="Kullan A.R."/>
            <person name="Hussey S.G."/>
            <person name="Pinard D."/>
            <person name="Van D.M."/>
            <person name="Singh P."/>
            <person name="Van J.I."/>
            <person name="Silva-Junior O.B."/>
            <person name="Togawa R.C."/>
            <person name="Pappas M.R."/>
            <person name="Faria D.A."/>
            <person name="Sansaloni C.P."/>
            <person name="Petroli C.D."/>
            <person name="Yang X."/>
            <person name="Ranjan P."/>
            <person name="Tschaplinski T.J."/>
            <person name="Ye C.Y."/>
            <person name="Li T."/>
            <person name="Sterck L."/>
            <person name="Vanneste K."/>
            <person name="Murat F."/>
            <person name="Soler M."/>
            <person name="Clemente H.S."/>
            <person name="Saidi N."/>
            <person name="Cassan-Wang H."/>
            <person name="Dunand C."/>
            <person name="Hefer C.A."/>
            <person name="Bornberg-Bauer E."/>
            <person name="Kersting A.R."/>
            <person name="Vining K."/>
            <person name="Amarasinghe V."/>
            <person name="Ranik M."/>
            <person name="Naithani S."/>
            <person name="Elser J."/>
            <person name="Boyd A.E."/>
            <person name="Liston A."/>
            <person name="Spatafora J.W."/>
            <person name="Dharmwardhana P."/>
            <person name="Raja R."/>
            <person name="Sullivan C."/>
            <person name="Romanel E."/>
            <person name="Alves-Ferreira M."/>
            <person name="Kulheim C."/>
            <person name="Foley W."/>
            <person name="Carocha V."/>
            <person name="Paiva J."/>
            <person name="Kudrna D."/>
            <person name="Brommonschenkel S.H."/>
            <person name="Pasquali G."/>
            <person name="Byrne M."/>
            <person name="Rigault P."/>
            <person name="Tibbits J."/>
            <person name="Spokevicius A."/>
            <person name="Jones R.C."/>
            <person name="Steane D.A."/>
            <person name="Vaillancourt R.E."/>
            <person name="Potts B.M."/>
            <person name="Joubert F."/>
            <person name="Barry K."/>
            <person name="Pappas G.J."/>
            <person name="Strauss S.H."/>
            <person name="Jaiswal P."/>
            <person name="Grima-Pettenati J."/>
            <person name="Salse J."/>
            <person name="Van D.P."/>
            <person name="Rokhsar D.S."/>
            <person name="Schmutz J."/>
        </authorList>
    </citation>
    <scope>NUCLEOTIDE SEQUENCE</scope>
    <source>
        <tissue evidence="13">Leaf extractions</tissue>
    </source>
</reference>
<reference evidence="14" key="1">
    <citation type="submission" date="2013-07" db="EMBL/GenBank/DDBJ databases">
        <title>The genome of Eucalyptus grandis.</title>
        <authorList>
            <person name="Schmutz J."/>
            <person name="Hayes R."/>
            <person name="Myburg A."/>
            <person name="Tuskan G."/>
            <person name="Grattapaglia D."/>
            <person name="Rokhsar D.S."/>
        </authorList>
    </citation>
    <scope>NUCLEOTIDE SEQUENCE</scope>
    <source>
        <tissue evidence="14">Leaf extractions</tissue>
    </source>
</reference>
<comment type="similarity">
    <text evidence="3">Belongs to the zinc-containing alcohol dehydrogenase family.</text>
</comment>
<evidence type="ECO:0000313" key="14">
    <source>
        <dbReference type="EMBL" id="KCW45119.1"/>
    </source>
</evidence>
<evidence type="ECO:0000313" key="13">
    <source>
        <dbReference type="EMBL" id="KAK2632656.1"/>
    </source>
</evidence>
<evidence type="ECO:0000313" key="15">
    <source>
        <dbReference type="Proteomes" id="UP000030711"/>
    </source>
</evidence>
<keyword evidence="10" id="KW-0560">Oxidoreductase</keyword>
<evidence type="ECO:0000256" key="12">
    <source>
        <dbReference type="ARBA" id="ARBA00057621"/>
    </source>
</evidence>
<dbReference type="AlphaFoldDB" id="A0A058ZUI2"/>